<keyword evidence="8" id="KW-0810">Translation regulation</keyword>
<keyword evidence="7" id="KW-0509">mRNA transport</keyword>
<dbReference type="OrthoDB" id="3361414at2759"/>
<reference evidence="16" key="1">
    <citation type="submission" date="2021-06" db="EMBL/GenBank/DDBJ databases">
        <authorList>
            <person name="Kallberg Y."/>
            <person name="Tangrot J."/>
            <person name="Rosling A."/>
        </authorList>
    </citation>
    <scope>NUCLEOTIDE SEQUENCE</scope>
    <source>
        <strain evidence="16">MT106</strain>
    </source>
</reference>
<evidence type="ECO:0000256" key="6">
    <source>
        <dbReference type="ARBA" id="ARBA00022664"/>
    </source>
</evidence>
<gene>
    <name evidence="16" type="ORF">AGERDE_LOCUS424</name>
</gene>
<evidence type="ECO:0000256" key="2">
    <source>
        <dbReference type="ARBA" id="ARBA00004496"/>
    </source>
</evidence>
<keyword evidence="17" id="KW-1185">Reference proteome</keyword>
<evidence type="ECO:0000313" key="17">
    <source>
        <dbReference type="Proteomes" id="UP000789831"/>
    </source>
</evidence>
<feature type="region of interest" description="Disordered" evidence="13">
    <location>
        <begin position="347"/>
        <end position="419"/>
    </location>
</feature>
<evidence type="ECO:0000256" key="1">
    <source>
        <dbReference type="ARBA" id="ARBA00004123"/>
    </source>
</evidence>
<keyword evidence="6" id="KW-0507">mRNA processing</keyword>
<evidence type="ECO:0000256" key="9">
    <source>
        <dbReference type="ARBA" id="ARBA00022884"/>
    </source>
</evidence>
<dbReference type="AlphaFoldDB" id="A0A9N8V1H1"/>
<evidence type="ECO:0000259" key="14">
    <source>
        <dbReference type="Pfam" id="PF09405"/>
    </source>
</evidence>
<feature type="compositionally biased region" description="Basic and acidic residues" evidence="13">
    <location>
        <begin position="149"/>
        <end position="160"/>
    </location>
</feature>
<evidence type="ECO:0000256" key="3">
    <source>
        <dbReference type="ARBA" id="ARBA00009548"/>
    </source>
</evidence>
<evidence type="ECO:0000256" key="10">
    <source>
        <dbReference type="ARBA" id="ARBA00023161"/>
    </source>
</evidence>
<dbReference type="GO" id="GO:0008380">
    <property type="term" value="P:RNA splicing"/>
    <property type="evidence" value="ECO:0007669"/>
    <property type="project" value="UniProtKB-KW"/>
</dbReference>
<evidence type="ECO:0000256" key="7">
    <source>
        <dbReference type="ARBA" id="ARBA00022816"/>
    </source>
</evidence>
<evidence type="ECO:0000313" key="16">
    <source>
        <dbReference type="EMBL" id="CAG8434845.1"/>
    </source>
</evidence>
<feature type="region of interest" description="Disordered" evidence="13">
    <location>
        <begin position="102"/>
        <end position="129"/>
    </location>
</feature>
<keyword evidence="5" id="KW-0963">Cytoplasm</keyword>
<dbReference type="GO" id="GO:0005737">
    <property type="term" value="C:cytoplasm"/>
    <property type="evidence" value="ECO:0007669"/>
    <property type="project" value="UniProtKB-SubCell"/>
</dbReference>
<proteinExistence type="inferred from homology"/>
<evidence type="ECO:0000256" key="11">
    <source>
        <dbReference type="ARBA" id="ARBA00023187"/>
    </source>
</evidence>
<evidence type="ECO:0000256" key="8">
    <source>
        <dbReference type="ARBA" id="ARBA00022845"/>
    </source>
</evidence>
<feature type="region of interest" description="Disordered" evidence="13">
    <location>
        <begin position="311"/>
        <end position="334"/>
    </location>
</feature>
<organism evidence="16 17">
    <name type="scientific">Ambispora gerdemannii</name>
    <dbReference type="NCBI Taxonomy" id="144530"/>
    <lineage>
        <taxon>Eukaryota</taxon>
        <taxon>Fungi</taxon>
        <taxon>Fungi incertae sedis</taxon>
        <taxon>Mucoromycota</taxon>
        <taxon>Glomeromycotina</taxon>
        <taxon>Glomeromycetes</taxon>
        <taxon>Archaeosporales</taxon>
        <taxon>Ambisporaceae</taxon>
        <taxon>Ambispora</taxon>
    </lineage>
</organism>
<dbReference type="GO" id="GO:0000184">
    <property type="term" value="P:nuclear-transcribed mRNA catabolic process, nonsense-mediated decay"/>
    <property type="evidence" value="ECO:0007669"/>
    <property type="project" value="UniProtKB-KW"/>
</dbReference>
<comment type="subcellular location">
    <subcellularLocation>
        <location evidence="2">Cytoplasm</location>
    </subcellularLocation>
    <subcellularLocation>
        <location evidence="1">Nucleus</location>
    </subcellularLocation>
</comment>
<feature type="compositionally biased region" description="Basic residues" evidence="13">
    <location>
        <begin position="1"/>
        <end position="13"/>
    </location>
</feature>
<comment type="similarity">
    <text evidence="3">Belongs to the CASC3 family.</text>
</comment>
<keyword evidence="4" id="KW-0813">Transport</keyword>
<feature type="compositionally biased region" description="Polar residues" evidence="13">
    <location>
        <begin position="782"/>
        <end position="804"/>
    </location>
</feature>
<feature type="compositionally biased region" description="Polar residues" evidence="13">
    <location>
        <begin position="360"/>
        <end position="373"/>
    </location>
</feature>
<evidence type="ECO:0000256" key="12">
    <source>
        <dbReference type="ARBA" id="ARBA00023242"/>
    </source>
</evidence>
<feature type="compositionally biased region" description="Basic residues" evidence="13">
    <location>
        <begin position="202"/>
        <end position="211"/>
    </location>
</feature>
<dbReference type="Pfam" id="PF09405">
    <property type="entry name" value="Btz"/>
    <property type="match status" value="1"/>
</dbReference>
<feature type="domain" description="Btz" evidence="14">
    <location>
        <begin position="244"/>
        <end position="361"/>
    </location>
</feature>
<dbReference type="SUPFAM" id="SSF141000">
    <property type="entry name" value="Glu-tRNAGln amidotransferase C subunit"/>
    <property type="match status" value="1"/>
</dbReference>
<keyword evidence="11" id="KW-0508">mRNA splicing</keyword>
<dbReference type="InterPro" id="IPR036113">
    <property type="entry name" value="Asp/Glu-ADT_sf_sub_c"/>
</dbReference>
<keyword evidence="12" id="KW-0539">Nucleus</keyword>
<dbReference type="GO" id="GO:0035145">
    <property type="term" value="C:exon-exon junction complex"/>
    <property type="evidence" value="ECO:0007669"/>
    <property type="project" value="InterPro"/>
</dbReference>
<dbReference type="GO" id="GO:0006397">
    <property type="term" value="P:mRNA processing"/>
    <property type="evidence" value="ECO:0007669"/>
    <property type="project" value="UniProtKB-KW"/>
</dbReference>
<feature type="domain" description="Glutamyl-tRNA amidotransferase complex subunit Gta3" evidence="15">
    <location>
        <begin position="979"/>
        <end position="1031"/>
    </location>
</feature>
<dbReference type="EMBL" id="CAJVPL010000021">
    <property type="protein sequence ID" value="CAG8434845.1"/>
    <property type="molecule type" value="Genomic_DNA"/>
</dbReference>
<dbReference type="GO" id="GO:0006417">
    <property type="term" value="P:regulation of translation"/>
    <property type="evidence" value="ECO:0007669"/>
    <property type="project" value="UniProtKB-KW"/>
</dbReference>
<feature type="compositionally biased region" description="Basic and acidic residues" evidence="13">
    <location>
        <begin position="404"/>
        <end position="419"/>
    </location>
</feature>
<dbReference type="InterPro" id="IPR049545">
    <property type="entry name" value="Gta3_dom"/>
</dbReference>
<dbReference type="Proteomes" id="UP000789831">
    <property type="component" value="Unassembled WGS sequence"/>
</dbReference>
<feature type="region of interest" description="Disordered" evidence="13">
    <location>
        <begin position="840"/>
        <end position="873"/>
    </location>
</feature>
<feature type="compositionally biased region" description="Basic and acidic residues" evidence="13">
    <location>
        <begin position="174"/>
        <end position="200"/>
    </location>
</feature>
<comment type="caution">
    <text evidence="16">The sequence shown here is derived from an EMBL/GenBank/DDBJ whole genome shotgun (WGS) entry which is preliminary data.</text>
</comment>
<keyword evidence="9" id="KW-0694">RNA-binding</keyword>
<evidence type="ECO:0000259" key="15">
    <source>
        <dbReference type="Pfam" id="PF20978"/>
    </source>
</evidence>
<dbReference type="GO" id="GO:0051028">
    <property type="term" value="P:mRNA transport"/>
    <property type="evidence" value="ECO:0007669"/>
    <property type="project" value="UniProtKB-KW"/>
</dbReference>
<feature type="compositionally biased region" description="Low complexity" evidence="13">
    <location>
        <begin position="761"/>
        <end position="772"/>
    </location>
</feature>
<dbReference type="Pfam" id="PF20978">
    <property type="entry name" value="Gta3"/>
    <property type="match status" value="1"/>
</dbReference>
<accession>A0A9N8V1H1</accession>
<evidence type="ECO:0000256" key="13">
    <source>
        <dbReference type="SAM" id="MobiDB-lite"/>
    </source>
</evidence>
<feature type="region of interest" description="Disordered" evidence="13">
    <location>
        <begin position="1"/>
        <end position="67"/>
    </location>
</feature>
<feature type="region of interest" description="Disordered" evidence="13">
    <location>
        <begin position="752"/>
        <end position="813"/>
    </location>
</feature>
<feature type="region of interest" description="Disordered" evidence="13">
    <location>
        <begin position="457"/>
        <end position="503"/>
    </location>
</feature>
<protein>
    <submittedName>
        <fullName evidence="16">12883_t:CDS:1</fullName>
    </submittedName>
</protein>
<feature type="region of interest" description="Disordered" evidence="13">
    <location>
        <begin position="142"/>
        <end position="263"/>
    </location>
</feature>
<evidence type="ECO:0000256" key="4">
    <source>
        <dbReference type="ARBA" id="ARBA00022448"/>
    </source>
</evidence>
<feature type="compositionally biased region" description="Basic and acidic residues" evidence="13">
    <location>
        <begin position="102"/>
        <end position="123"/>
    </location>
</feature>
<sequence>MSKIIPRRLRRRRDLSQDVYSEDEEDIVLTKGVELSDLSESEEGSLEDDDSENDETDSQSDAEEGEKTAVVVLEETNINGNSNSNAEKKKEKVIVNNNRVSKVKESKKVLSSDEREVKNDRVSSAEGNVKLSLSGDDKIVNKNETINMKGKDSSITKESPELPPQTNDSELAYTEEKARLINEENEHDFSDNNSADEQKIYVHPKAKKKPSIQRNQPKTLSDGEKEKSLAEVAETADNSTINTERAQEHQEQNQKPLTAWQKKLQARQEYRKKLVEDPAFVPHLGEFWGHDDRYMDDGLRNDFDRRRRKLPLPFSQHGKGGWGGSPPNGRWDHGGFEELMRLEEDEDRQRRERYNHQRGRNNINYRQNIQGNYNFKPGGRTGYTPKSNGNGWGSSRAKINSHYSDQENEKHEHTARRYTDARKRNYQSNALEHTKENNNNNFRNDNFQQDHTVVIADSKKSVSDDESVTKKESKNPESQPIDNGFSEDQDDTPEHKFDATENTDQNKTLKIKKSIEETVIADLDKEGPSFAEAEAESNEENLLSISIKSQEIIKEEVIKVDSGKKEFLFSINKAEIISASTKENNSSFTEGQEIANENVKSNSASAVTISKEKLCSESFNGSNVNNNFSLDPTPISEETVNDNFAHMVSSMTDNKAVVVAVSIEASNNEVESPITKEENHHLYESSEESEVEIILEHQGNGMNTENSNSGLQTEAIKVRISSPSSDEPIDFSHLKNDSIFLTPNVIIPVEKEDDDPQEKNSLQSQQAPSQSSKRYSSRRVAVSSNAQSNSDSTNPGETNNNNTLSPSGTTSKMSSSEFFASAIHAAPFMPRSAIVSKENGDVNDNQEENSNSEYPHDEAWAPTPTLGENNGLSPFTAHYSPPLYPTDENGVVFYYEPHIYPHYYYYPMEGNYNPVALDAAATNSNIPYAAGTSRFYTSEQNTKKQNPAQKIIADEDGLPLQSTWSVKSLFPLKDDQSTSIVNAEQVRRLFRLCNLSEPKNPEHLATFVRDINRLCHFVKHVQEVDVTGVPPMRGVWPEVTNGRELLKCAKITRDNYYVVEGHKIK</sequence>
<feature type="compositionally biased region" description="Acidic residues" evidence="13">
    <location>
        <begin position="37"/>
        <end position="64"/>
    </location>
</feature>
<name>A0A9N8V1H1_9GLOM</name>
<dbReference type="GO" id="GO:0006450">
    <property type="term" value="P:regulation of translational fidelity"/>
    <property type="evidence" value="ECO:0007669"/>
    <property type="project" value="InterPro"/>
</dbReference>
<dbReference type="InterPro" id="IPR018545">
    <property type="entry name" value="Btz_dom"/>
</dbReference>
<feature type="compositionally biased region" description="Basic and acidic residues" evidence="13">
    <location>
        <begin position="457"/>
        <end position="475"/>
    </location>
</feature>
<dbReference type="GO" id="GO:0003729">
    <property type="term" value="F:mRNA binding"/>
    <property type="evidence" value="ECO:0007669"/>
    <property type="project" value="InterPro"/>
</dbReference>
<keyword evidence="10" id="KW-0866">Nonsense-mediated mRNA decay</keyword>
<evidence type="ECO:0000256" key="5">
    <source>
        <dbReference type="ARBA" id="ARBA00022490"/>
    </source>
</evidence>